<evidence type="ECO:0000313" key="2">
    <source>
        <dbReference type="Proteomes" id="UP000824062"/>
    </source>
</evidence>
<organism evidence="1 2">
    <name type="scientific">Candidatus Olsenella pullistercoris</name>
    <dbReference type="NCBI Taxonomy" id="2838712"/>
    <lineage>
        <taxon>Bacteria</taxon>
        <taxon>Bacillati</taxon>
        <taxon>Actinomycetota</taxon>
        <taxon>Coriobacteriia</taxon>
        <taxon>Coriobacteriales</taxon>
        <taxon>Atopobiaceae</taxon>
        <taxon>Olsenella</taxon>
    </lineage>
</organism>
<reference evidence="1" key="1">
    <citation type="journal article" date="2021" name="PeerJ">
        <title>Extensive microbial diversity within the chicken gut microbiome revealed by metagenomics and culture.</title>
        <authorList>
            <person name="Gilroy R."/>
            <person name="Ravi A."/>
            <person name="Getino M."/>
            <person name="Pursley I."/>
            <person name="Horton D.L."/>
            <person name="Alikhan N.F."/>
            <person name="Baker D."/>
            <person name="Gharbi K."/>
            <person name="Hall N."/>
            <person name="Watson M."/>
            <person name="Adriaenssens E.M."/>
            <person name="Foster-Nyarko E."/>
            <person name="Jarju S."/>
            <person name="Secka A."/>
            <person name="Antonio M."/>
            <person name="Oren A."/>
            <person name="Chaudhuri R.R."/>
            <person name="La Ragione R."/>
            <person name="Hildebrand F."/>
            <person name="Pallen M.J."/>
        </authorList>
    </citation>
    <scope>NUCLEOTIDE SEQUENCE</scope>
    <source>
        <strain evidence="1">ChiHjej12B11-14209</strain>
    </source>
</reference>
<reference evidence="1" key="2">
    <citation type="submission" date="2021-04" db="EMBL/GenBank/DDBJ databases">
        <authorList>
            <person name="Gilroy R."/>
        </authorList>
    </citation>
    <scope>NUCLEOTIDE SEQUENCE</scope>
    <source>
        <strain evidence="1">ChiHjej12B11-14209</strain>
    </source>
</reference>
<proteinExistence type="predicted"/>
<comment type="caution">
    <text evidence="1">The sequence shown here is derived from an EMBL/GenBank/DDBJ whole genome shotgun (WGS) entry which is preliminary data.</text>
</comment>
<dbReference type="EMBL" id="DXBM01000036">
    <property type="protein sequence ID" value="HIZ46160.1"/>
    <property type="molecule type" value="Genomic_DNA"/>
</dbReference>
<accession>A0A9D2JDA3</accession>
<dbReference type="Proteomes" id="UP000824062">
    <property type="component" value="Unassembled WGS sequence"/>
</dbReference>
<name>A0A9D2JDA3_9ACTN</name>
<dbReference type="AlphaFoldDB" id="A0A9D2JDA3"/>
<evidence type="ECO:0000313" key="1">
    <source>
        <dbReference type="EMBL" id="HIZ46160.1"/>
    </source>
</evidence>
<sequence length="503" mass="55370">MANYHTNLFVVAASERDMLKVLRLCARNLLAYADETRLALEDLEGCETSAEFYNQLRGSLEGWYYYALSGASAAPAHDADGPDADQGAGAVTWGVNVSSRAYLADGDDRIANYLSNLLGVPSSEIHVSTAPTARPLSDTADSRFDEYAGTFVLSMTYSTAWEPNSGDIDAFFSLLEPGDYGVAFLDADEGDAYTLVSAFSGLHHGGCGLKDIDSPSVDEDRDARDLQKDVEKCVQVRREDIHDLAELAYAVAVCRWPEYESAQHSYCADDYYEHCQDGEEGNFERWYEENFPDYINYEEEYEKLYPGEAKDGSIDLLAKGGRLSASSIEAKRIDWISPSKGDLAQIGRCLAHMVRLLPIHVMLDDVNHAVNQDAIASALAGDEVVITSTWHDSRSRAPVELAITTPDGVEYGRLGNGQLWSMTDSVGEMVNSSATIACLLPHLSARVDKVMPIALRSGHARHSIFIVRIELADEAYERIEEDALALLARRCSERNSRSSVKRG</sequence>
<protein>
    <submittedName>
        <fullName evidence="1">Uncharacterized protein</fullName>
    </submittedName>
</protein>
<gene>
    <name evidence="1" type="ORF">IAA19_03985</name>
</gene>